<name>A0A2U9B2N3_SCOMX</name>
<feature type="compositionally biased region" description="Polar residues" evidence="1">
    <location>
        <begin position="1"/>
        <end position="17"/>
    </location>
</feature>
<sequence length="51" mass="5399">MSSSAVRPIQTPTAIRRQQQDERGGGLLGRRRVVMSGKTPVSADVGISAGY</sequence>
<feature type="region of interest" description="Disordered" evidence="1">
    <location>
        <begin position="1"/>
        <end position="29"/>
    </location>
</feature>
<evidence type="ECO:0000313" key="2">
    <source>
        <dbReference type="EMBL" id="AWO98203.1"/>
    </source>
</evidence>
<evidence type="ECO:0000313" key="3">
    <source>
        <dbReference type="Proteomes" id="UP000246464"/>
    </source>
</evidence>
<protein>
    <submittedName>
        <fullName evidence="2">Uncharacterized protein</fullName>
    </submittedName>
</protein>
<dbReference type="AlphaFoldDB" id="A0A2U9B2N3"/>
<accession>A0A2U9B2N3</accession>
<dbReference type="Proteomes" id="UP000246464">
    <property type="component" value="Chromosome 2"/>
</dbReference>
<gene>
    <name evidence="2" type="ORF">SMAX5B_010659</name>
</gene>
<evidence type="ECO:0000256" key="1">
    <source>
        <dbReference type="SAM" id="MobiDB-lite"/>
    </source>
</evidence>
<proteinExistence type="predicted"/>
<keyword evidence="3" id="KW-1185">Reference proteome</keyword>
<organism evidence="2 3">
    <name type="scientific">Scophthalmus maximus</name>
    <name type="common">Turbot</name>
    <name type="synonym">Psetta maxima</name>
    <dbReference type="NCBI Taxonomy" id="52904"/>
    <lineage>
        <taxon>Eukaryota</taxon>
        <taxon>Metazoa</taxon>
        <taxon>Chordata</taxon>
        <taxon>Craniata</taxon>
        <taxon>Vertebrata</taxon>
        <taxon>Euteleostomi</taxon>
        <taxon>Actinopterygii</taxon>
        <taxon>Neopterygii</taxon>
        <taxon>Teleostei</taxon>
        <taxon>Neoteleostei</taxon>
        <taxon>Acanthomorphata</taxon>
        <taxon>Carangaria</taxon>
        <taxon>Pleuronectiformes</taxon>
        <taxon>Pleuronectoidei</taxon>
        <taxon>Scophthalmidae</taxon>
        <taxon>Scophthalmus</taxon>
    </lineage>
</organism>
<reference evidence="2 3" key="1">
    <citation type="submission" date="2017-12" db="EMBL/GenBank/DDBJ databases">
        <title>Integrating genomic resources of turbot (Scophthalmus maximus) in depth evaluation of genetic and physical mapping variation across individuals.</title>
        <authorList>
            <person name="Martinez P."/>
        </authorList>
    </citation>
    <scope>NUCLEOTIDE SEQUENCE [LARGE SCALE GENOMIC DNA]</scope>
</reference>
<dbReference type="EMBL" id="CP026244">
    <property type="protein sequence ID" value="AWO98203.1"/>
    <property type="molecule type" value="Genomic_DNA"/>
</dbReference>